<sequence>MIKIIYLTASGNTEYLAKYLKGELSNQLAEVEIINLLKITRDMDLECDHMILMGSINAFRVSNRIIRFAKHINNIKNISFIAVGCNDYWINKAATKPLVDVANKKNIPIKLNRVVAMPVNLIHKMSEQQGKEVVETAQLAITQIASDILSNKADKINIPIKSRLLLGVGTMETYLAPLFGIDLKVNKNCVSCGICWKNCPMKNIVPSSEEIPKFKFKCSMCLGCIYKCPQKAIHPRLYKFIPFKDGYNVKEYLD</sequence>
<accession>A0ACC8XHL2</accession>
<proteinExistence type="predicted"/>
<evidence type="ECO:0000313" key="1">
    <source>
        <dbReference type="EMBL" id="ONI43118.1"/>
    </source>
</evidence>
<organism evidence="1 2">
    <name type="scientific">Candidatus Epulonipiscium fishelsonii</name>
    <dbReference type="NCBI Taxonomy" id="77094"/>
    <lineage>
        <taxon>Bacteria</taxon>
        <taxon>Bacillati</taxon>
        <taxon>Bacillota</taxon>
        <taxon>Clostridia</taxon>
        <taxon>Lachnospirales</taxon>
        <taxon>Lachnospiraceae</taxon>
        <taxon>Candidatus Epulonipiscium</taxon>
    </lineage>
</organism>
<keyword evidence="2" id="KW-1185">Reference proteome</keyword>
<reference evidence="1" key="1">
    <citation type="submission" date="2016-08" db="EMBL/GenBank/DDBJ databases">
        <authorList>
            <person name="Ngugi D.K."/>
            <person name="Miyake S."/>
            <person name="Stingl U."/>
        </authorList>
    </citation>
    <scope>NUCLEOTIDE SEQUENCE</scope>
    <source>
        <strain evidence="1">SCG-D08WGA-EpuloA1</strain>
    </source>
</reference>
<dbReference type="EMBL" id="LJHD01000164">
    <property type="protein sequence ID" value="ONI43118.1"/>
    <property type="molecule type" value="Genomic_DNA"/>
</dbReference>
<gene>
    <name evidence="1" type="ORF">AN640_06695</name>
</gene>
<comment type="caution">
    <text evidence="1">The sequence shown here is derived from an EMBL/GenBank/DDBJ whole genome shotgun (WGS) entry which is preliminary data.</text>
</comment>
<name>A0ACC8XHL2_9FIRM</name>
<protein>
    <submittedName>
        <fullName evidence="1">Uncharacterized protein</fullName>
    </submittedName>
</protein>
<dbReference type="Proteomes" id="UP000188637">
    <property type="component" value="Unassembled WGS sequence"/>
</dbReference>
<evidence type="ECO:0000313" key="2">
    <source>
        <dbReference type="Proteomes" id="UP000188637"/>
    </source>
</evidence>